<evidence type="ECO:0000313" key="2">
    <source>
        <dbReference type="Proteomes" id="UP000547209"/>
    </source>
</evidence>
<organism evidence="1 2">
    <name type="scientific">Cohnella nanjingensis</name>
    <dbReference type="NCBI Taxonomy" id="1387779"/>
    <lineage>
        <taxon>Bacteria</taxon>
        <taxon>Bacillati</taxon>
        <taxon>Bacillota</taxon>
        <taxon>Bacilli</taxon>
        <taxon>Bacillales</taxon>
        <taxon>Paenibacillaceae</taxon>
        <taxon>Cohnella</taxon>
    </lineage>
</organism>
<proteinExistence type="predicted"/>
<reference evidence="1 2" key="1">
    <citation type="submission" date="2020-08" db="EMBL/GenBank/DDBJ databases">
        <title>Cohnella phylogeny.</title>
        <authorList>
            <person name="Dunlap C."/>
        </authorList>
    </citation>
    <scope>NUCLEOTIDE SEQUENCE [LARGE SCALE GENOMIC DNA]</scope>
    <source>
        <strain evidence="1 2">DSM 28246</strain>
    </source>
</reference>
<dbReference type="EMBL" id="JACJVP010000055">
    <property type="protein sequence ID" value="MBB6674851.1"/>
    <property type="molecule type" value="Genomic_DNA"/>
</dbReference>
<accession>A0A7X0RYK4</accession>
<name>A0A7X0RYK4_9BACL</name>
<dbReference type="AlphaFoldDB" id="A0A7X0RYK4"/>
<protein>
    <submittedName>
        <fullName evidence="1">Uncharacterized protein</fullName>
    </submittedName>
</protein>
<keyword evidence="2" id="KW-1185">Reference proteome</keyword>
<dbReference type="RefSeq" id="WP_185672708.1">
    <property type="nucleotide sequence ID" value="NZ_JACJVP010000055.1"/>
</dbReference>
<evidence type="ECO:0000313" key="1">
    <source>
        <dbReference type="EMBL" id="MBB6674851.1"/>
    </source>
</evidence>
<sequence>MSSIVRIPQGDDTMKVELTVKEMMALAGIKFNNNHSVEVSAKKKLHEALDVHYQLEDKPLN</sequence>
<comment type="caution">
    <text evidence="1">The sequence shown here is derived from an EMBL/GenBank/DDBJ whole genome shotgun (WGS) entry which is preliminary data.</text>
</comment>
<gene>
    <name evidence="1" type="ORF">H7C19_29650</name>
</gene>
<dbReference type="Proteomes" id="UP000547209">
    <property type="component" value="Unassembled WGS sequence"/>
</dbReference>